<dbReference type="AlphaFoldDB" id="A5ASD6"/>
<reference evidence="1" key="1">
    <citation type="journal article" date="2007" name="PLoS ONE">
        <title>The first genome sequence of an elite grapevine cultivar (Pinot noir Vitis vinifera L.): coping with a highly heterozygous genome.</title>
        <authorList>
            <person name="Velasco R."/>
            <person name="Zharkikh A."/>
            <person name="Troggio M."/>
            <person name="Cartwright D.A."/>
            <person name="Cestaro A."/>
            <person name="Pruss D."/>
            <person name="Pindo M."/>
            <person name="FitzGerald L.M."/>
            <person name="Vezzulli S."/>
            <person name="Reid J."/>
            <person name="Malacarne G."/>
            <person name="Iliev D."/>
            <person name="Coppola G."/>
            <person name="Wardell B."/>
            <person name="Micheletti D."/>
            <person name="Macalma T."/>
            <person name="Facci M."/>
            <person name="Mitchell J.T."/>
            <person name="Perazzolli M."/>
            <person name="Eldredge G."/>
            <person name="Gatto P."/>
            <person name="Oyzerski R."/>
            <person name="Moretto M."/>
            <person name="Gutin N."/>
            <person name="Stefanini M."/>
            <person name="Chen Y."/>
            <person name="Segala C."/>
            <person name="Davenport C."/>
            <person name="Dematte L."/>
            <person name="Mraz A."/>
            <person name="Battilana J."/>
            <person name="Stormo K."/>
            <person name="Costa F."/>
            <person name="Tao Q."/>
            <person name="Si-Ammour A."/>
            <person name="Harkins T."/>
            <person name="Lackey A."/>
            <person name="Perbost C."/>
            <person name="Taillon B."/>
            <person name="Stella A."/>
            <person name="Solovyev V."/>
            <person name="Fawcett J.A."/>
            <person name="Sterck L."/>
            <person name="Vandepoele K."/>
            <person name="Grando S.M."/>
            <person name="Toppo S."/>
            <person name="Moser C."/>
            <person name="Lanchbury J."/>
            <person name="Bogden R."/>
            <person name="Skolnick M."/>
            <person name="Sgaramella V."/>
            <person name="Bhatnagar S.K."/>
            <person name="Fontana P."/>
            <person name="Gutin A."/>
            <person name="Van de Peer Y."/>
            <person name="Salamini F."/>
            <person name="Viola R."/>
        </authorList>
    </citation>
    <scope>NUCLEOTIDE SEQUENCE</scope>
</reference>
<organism evidence="1">
    <name type="scientific">Vitis vinifera</name>
    <name type="common">Grape</name>
    <dbReference type="NCBI Taxonomy" id="29760"/>
    <lineage>
        <taxon>Eukaryota</taxon>
        <taxon>Viridiplantae</taxon>
        <taxon>Streptophyta</taxon>
        <taxon>Embryophyta</taxon>
        <taxon>Tracheophyta</taxon>
        <taxon>Spermatophyta</taxon>
        <taxon>Magnoliopsida</taxon>
        <taxon>eudicotyledons</taxon>
        <taxon>Gunneridae</taxon>
        <taxon>Pentapetalae</taxon>
        <taxon>rosids</taxon>
        <taxon>Vitales</taxon>
        <taxon>Vitaceae</taxon>
        <taxon>Viteae</taxon>
        <taxon>Vitis</taxon>
    </lineage>
</organism>
<gene>
    <name evidence="1" type="ORF">VITISV_000523</name>
</gene>
<evidence type="ECO:0000313" key="1">
    <source>
        <dbReference type="EMBL" id="CAN60526.1"/>
    </source>
</evidence>
<name>A5ASD6_VITVI</name>
<protein>
    <submittedName>
        <fullName evidence="1">Uncharacterized protein</fullName>
    </submittedName>
</protein>
<accession>A5ASD6</accession>
<sequence>MIVPAVTVTVAVEEEEVVVVKGGLRYSALGVTQKGKTFTPEELQIDEWVPTLVAEGTAELFPSLDHRHYSTTAHKVSALPPQYDTLWIRISGPFIKPLQICIDGVMSACST</sequence>
<proteinExistence type="predicted"/>
<dbReference type="EMBL" id="AM433737">
    <property type="protein sequence ID" value="CAN60526.1"/>
    <property type="molecule type" value="Genomic_DNA"/>
</dbReference>